<dbReference type="Gene3D" id="3.40.50.300">
    <property type="entry name" value="P-loop containing nucleotide triphosphate hydrolases"/>
    <property type="match status" value="3"/>
</dbReference>
<feature type="domain" description="DNA2/NAM7 helicase helicase" evidence="8">
    <location>
        <begin position="583"/>
        <end position="661"/>
    </location>
</feature>
<dbReference type="EMBL" id="CP003360">
    <property type="protein sequence ID" value="AFM25257.1"/>
    <property type="molecule type" value="Genomic_DNA"/>
</dbReference>
<dbReference type="SUPFAM" id="SSF52540">
    <property type="entry name" value="P-loop containing nucleoside triphosphate hydrolases"/>
    <property type="match status" value="1"/>
</dbReference>
<dbReference type="Pfam" id="PF13087">
    <property type="entry name" value="AAA_12"/>
    <property type="match status" value="1"/>
</dbReference>
<dbReference type="InterPro" id="IPR050534">
    <property type="entry name" value="Coronavir_polyprotein_1ab"/>
</dbReference>
<dbReference type="STRING" id="706587.Desti_2577"/>
<dbReference type="CDD" id="cd18808">
    <property type="entry name" value="SF1_C_Upf1"/>
    <property type="match status" value="1"/>
</dbReference>
<feature type="domain" description="DNA2/NAM7 helicase-like C-terminal" evidence="9">
    <location>
        <begin position="775"/>
        <end position="968"/>
    </location>
</feature>
<dbReference type="PATRIC" id="fig|706587.4.peg.2952"/>
<dbReference type="Gene3D" id="3.90.320.10">
    <property type="match status" value="1"/>
</dbReference>
<evidence type="ECO:0000256" key="6">
    <source>
        <dbReference type="SAM" id="MobiDB-lite"/>
    </source>
</evidence>
<dbReference type="PANTHER" id="PTHR43788">
    <property type="entry name" value="DNA2/NAM7 HELICASE FAMILY MEMBER"/>
    <property type="match status" value="1"/>
</dbReference>
<dbReference type="InterPro" id="IPR047187">
    <property type="entry name" value="SF1_C_Upf1"/>
</dbReference>
<dbReference type="InterPro" id="IPR041677">
    <property type="entry name" value="DNA2/NAM7_AAA_11"/>
</dbReference>
<dbReference type="Pfam" id="PF13086">
    <property type="entry name" value="AAA_11"/>
    <property type="match status" value="2"/>
</dbReference>
<keyword evidence="4" id="KW-0347">Helicase</keyword>
<evidence type="ECO:0000256" key="4">
    <source>
        <dbReference type="ARBA" id="ARBA00022806"/>
    </source>
</evidence>
<reference evidence="11" key="1">
    <citation type="submission" date="2012-06" db="EMBL/GenBank/DDBJ databases">
        <title>Complete sequence of chromosome of Desulfomonile tiedjei DSM 6799.</title>
        <authorList>
            <person name="Lucas S."/>
            <person name="Copeland A."/>
            <person name="Lapidus A."/>
            <person name="Glavina del Rio T."/>
            <person name="Dalin E."/>
            <person name="Tice H."/>
            <person name="Bruce D."/>
            <person name="Goodwin L."/>
            <person name="Pitluck S."/>
            <person name="Peters L."/>
            <person name="Ovchinnikova G."/>
            <person name="Zeytun A."/>
            <person name="Lu M."/>
            <person name="Kyrpides N."/>
            <person name="Mavromatis K."/>
            <person name="Ivanova N."/>
            <person name="Brettin T."/>
            <person name="Detter J.C."/>
            <person name="Han C."/>
            <person name="Larimer F."/>
            <person name="Land M."/>
            <person name="Hauser L."/>
            <person name="Markowitz V."/>
            <person name="Cheng J.-F."/>
            <person name="Hugenholtz P."/>
            <person name="Woyke T."/>
            <person name="Wu D."/>
            <person name="Spring S."/>
            <person name="Schroeder M."/>
            <person name="Brambilla E."/>
            <person name="Klenk H.-P."/>
            <person name="Eisen J.A."/>
        </authorList>
    </citation>
    <scope>NUCLEOTIDE SEQUENCE [LARGE SCALE GENOMIC DNA]</scope>
    <source>
        <strain evidence="11">ATCC 49306 / DSM 6799 / DCB-1</strain>
    </source>
</reference>
<evidence type="ECO:0000256" key="5">
    <source>
        <dbReference type="ARBA" id="ARBA00022840"/>
    </source>
</evidence>
<evidence type="ECO:0000259" key="9">
    <source>
        <dbReference type="Pfam" id="PF13087"/>
    </source>
</evidence>
<dbReference type="InterPro" id="IPR038726">
    <property type="entry name" value="PDDEXK_AddAB-type"/>
</dbReference>
<dbReference type="KEGG" id="dti:Desti_2577"/>
<dbReference type="GO" id="GO:0043139">
    <property type="term" value="F:5'-3' DNA helicase activity"/>
    <property type="evidence" value="ECO:0007669"/>
    <property type="project" value="TreeGrafter"/>
</dbReference>
<proteinExistence type="inferred from homology"/>
<dbReference type="eggNOG" id="COG2887">
    <property type="taxonomic scope" value="Bacteria"/>
</dbReference>
<dbReference type="HOGENOM" id="CLU_005032_0_0_7"/>
<feature type="region of interest" description="Disordered" evidence="6">
    <location>
        <begin position="402"/>
        <end position="428"/>
    </location>
</feature>
<keyword evidence="3" id="KW-0378">Hydrolase</keyword>
<dbReference type="InterPro" id="IPR041679">
    <property type="entry name" value="DNA2/NAM7-like_C"/>
</dbReference>
<evidence type="ECO:0000313" key="11">
    <source>
        <dbReference type="Proteomes" id="UP000006055"/>
    </source>
</evidence>
<dbReference type="PANTHER" id="PTHR43788:SF8">
    <property type="entry name" value="DNA-BINDING PROTEIN SMUBP-2"/>
    <property type="match status" value="1"/>
</dbReference>
<evidence type="ECO:0000256" key="3">
    <source>
        <dbReference type="ARBA" id="ARBA00022801"/>
    </source>
</evidence>
<keyword evidence="5" id="KW-0067">ATP-binding</keyword>
<evidence type="ECO:0000313" key="10">
    <source>
        <dbReference type="EMBL" id="AFM25257.1"/>
    </source>
</evidence>
<name>I4C6R6_DESTA</name>
<keyword evidence="11" id="KW-1185">Reference proteome</keyword>
<protein>
    <submittedName>
        <fullName evidence="10">Flavivirus DEAD domain/DNA replication factor Dna2</fullName>
    </submittedName>
</protein>
<dbReference type="InterPro" id="IPR027417">
    <property type="entry name" value="P-loop_NTPase"/>
</dbReference>
<gene>
    <name evidence="10" type="ordered locus">Desti_2577</name>
</gene>
<dbReference type="Proteomes" id="UP000006055">
    <property type="component" value="Chromosome"/>
</dbReference>
<dbReference type="InterPro" id="IPR011604">
    <property type="entry name" value="PDDEXK-like_dom_sf"/>
</dbReference>
<evidence type="ECO:0000259" key="8">
    <source>
        <dbReference type="Pfam" id="PF13086"/>
    </source>
</evidence>
<evidence type="ECO:0000256" key="1">
    <source>
        <dbReference type="ARBA" id="ARBA00007913"/>
    </source>
</evidence>
<dbReference type="RefSeq" id="WP_014810399.1">
    <property type="nucleotide sequence ID" value="NC_018025.1"/>
</dbReference>
<sequence length="990" mass="111534">MPVCEKDHSITGKIERISSEPRTAPKGGYLFRGIELSTDDDSSRVFVIFPDFVREDLYEFPLLCWEGAQVVCFGLELNNRLDDGSYIYGVTPTSDLVLEPCRVVSVTEAVEAAACIRSADVRFRVGPEEPFWMAKGKLIHTLFEHLLARLGEPSERTFQEAFRKALPSLVSVLPGSDIKIHLKSLEAEARTHFSNIKSWLKRNSPSFDYAEVEMDRMSVRWGLKGRADAILRREDNSTVLELKSGKVPVDDHLLQLCAYSLIFSENSPRNSEGYILYSATGKAERLKELENEKKNLVLSGRNRILFLKHSYTVNQSVSGDMVCGRNGKCFSRFHCNRLFGNAAEAFFPNESERRYYDRWFRVLSADAWAQEAEFARILDAATLKDRVSEGITLEIQEVRSPERIDSENGINDQDDNSSGEDPFPSENGQSGTLLKELVLSESSADLLPGEEIIVHRGDPCGPEAFRCRVKECADEKTTVRVRIPIFWNNRKEPGAWCNCVTNRSEGWFLDRIPFSRGREVARHALFSFFDKADKEVIASVVHDGSEEIKPEIRQAKANKNKVHTHDNVQHESTISPENISWSLNERQESAVQEALGCQTFHLIHGPPGTGKTRVLARLIRKCLERGERVLVACPTNVALDRLLLALIDLDVRNFLRIGGRFNVSKEFVRALELTHNTTALFQELASKEHDFKAFKKRVTETQLVGATAYQCTAHPVFLRQKFDRVVVDEAGQLDEPSTLGPISMAPKFILGGDHLQLPPVVKVQNQDPTSEGALLERSLFERLFDEADRQRVSSLEIQYRMNTEIQNIPSRLFYQGLLKPSQEAATRRLKLDLTNSRDPRVNRIIDPERPVVFVDIDGAENSKARPEEAEIACRITETLVNSGMAPHEIGIITPYRAQQSLIRRKLASGGSHISSLSADTVDSFQGGEREVIILSLARSDSVTTFLADKKRLNVSLSRARSKLILLGHGPVLREHPLFAELLQGLERVKM</sequence>
<dbReference type="eggNOG" id="COG1198">
    <property type="taxonomic scope" value="Bacteria"/>
</dbReference>
<dbReference type="eggNOG" id="COG1112">
    <property type="taxonomic scope" value="Bacteria"/>
</dbReference>
<keyword evidence="2" id="KW-0547">Nucleotide-binding</keyword>
<accession>I4C6R6</accession>
<feature type="domain" description="DNA2/NAM7 helicase helicase" evidence="8">
    <location>
        <begin position="673"/>
        <end position="762"/>
    </location>
</feature>
<dbReference type="GO" id="GO:0016787">
    <property type="term" value="F:hydrolase activity"/>
    <property type="evidence" value="ECO:0007669"/>
    <property type="project" value="UniProtKB-KW"/>
</dbReference>
<evidence type="ECO:0000259" key="7">
    <source>
        <dbReference type="Pfam" id="PF12705"/>
    </source>
</evidence>
<evidence type="ECO:0000256" key="2">
    <source>
        <dbReference type="ARBA" id="ARBA00022741"/>
    </source>
</evidence>
<dbReference type="Pfam" id="PF12705">
    <property type="entry name" value="PDDEXK_1"/>
    <property type="match status" value="1"/>
</dbReference>
<dbReference type="OrthoDB" id="9757917at2"/>
<dbReference type="AlphaFoldDB" id="I4C6R6"/>
<comment type="similarity">
    <text evidence="1">Belongs to the DNA2/NAM7 helicase family.</text>
</comment>
<feature type="domain" description="PD-(D/E)XK endonuclease-like" evidence="7">
    <location>
        <begin position="104"/>
        <end position="288"/>
    </location>
</feature>
<dbReference type="GO" id="GO:0005524">
    <property type="term" value="F:ATP binding"/>
    <property type="evidence" value="ECO:0007669"/>
    <property type="project" value="UniProtKB-KW"/>
</dbReference>
<organism evidence="10 11">
    <name type="scientific">Desulfomonile tiedjei (strain ATCC 49306 / DSM 6799 / DCB-1)</name>
    <dbReference type="NCBI Taxonomy" id="706587"/>
    <lineage>
        <taxon>Bacteria</taxon>
        <taxon>Pseudomonadati</taxon>
        <taxon>Thermodesulfobacteriota</taxon>
        <taxon>Desulfomonilia</taxon>
        <taxon>Desulfomonilales</taxon>
        <taxon>Desulfomonilaceae</taxon>
        <taxon>Desulfomonile</taxon>
    </lineage>
</organism>